<dbReference type="InterPro" id="IPR036873">
    <property type="entry name" value="Rhodanese-like_dom_sf"/>
</dbReference>
<keyword evidence="3" id="KW-1185">Reference proteome</keyword>
<gene>
    <name evidence="2" type="ORF">ERIC2_c13230</name>
</gene>
<dbReference type="HOGENOM" id="CLU_089574_13_3_9"/>
<dbReference type="PANTHER" id="PTHR43031">
    <property type="entry name" value="FAD-DEPENDENT OXIDOREDUCTASE"/>
    <property type="match status" value="1"/>
</dbReference>
<dbReference type="Proteomes" id="UP000029431">
    <property type="component" value="Chromosome"/>
</dbReference>
<name>V9W660_9BACL</name>
<sequence length="132" mass="15566">MAMLEVAVFFRYPKKQISDFYSPRRLNMDHIAPEDFLHQLDQGLLKEVLILDAREPEEWSYYHLEEPRLMPMQTIPEHLDEIPEDREVYVICAHGVRSEMVCRFLLRQGKKRVINVRGGMAAVSGLRGFQYD</sequence>
<dbReference type="eggNOG" id="COG0607">
    <property type="taxonomic scope" value="Bacteria"/>
</dbReference>
<evidence type="ECO:0000313" key="2">
    <source>
        <dbReference type="EMBL" id="AHD05150.1"/>
    </source>
</evidence>
<keyword evidence="2" id="KW-0808">Transferase</keyword>
<dbReference type="Gene3D" id="3.40.250.10">
    <property type="entry name" value="Rhodanese-like domain"/>
    <property type="match status" value="1"/>
</dbReference>
<dbReference type="GO" id="GO:0016740">
    <property type="term" value="F:transferase activity"/>
    <property type="evidence" value="ECO:0007669"/>
    <property type="project" value="UniProtKB-KW"/>
</dbReference>
<proteinExistence type="predicted"/>
<dbReference type="EMBL" id="CP003355">
    <property type="protein sequence ID" value="AHD05150.1"/>
    <property type="molecule type" value="Genomic_DNA"/>
</dbReference>
<organism evidence="2 3">
    <name type="scientific">Paenibacillus larvae subsp. larvae DSM 25430</name>
    <dbReference type="NCBI Taxonomy" id="697284"/>
    <lineage>
        <taxon>Bacteria</taxon>
        <taxon>Bacillati</taxon>
        <taxon>Bacillota</taxon>
        <taxon>Bacilli</taxon>
        <taxon>Bacillales</taxon>
        <taxon>Paenibacillaceae</taxon>
        <taxon>Paenibacillus</taxon>
    </lineage>
</organism>
<accession>V9W660</accession>
<dbReference type="CDD" id="cd00158">
    <property type="entry name" value="RHOD"/>
    <property type="match status" value="1"/>
</dbReference>
<dbReference type="AlphaFoldDB" id="V9W660"/>
<reference evidence="2 3" key="1">
    <citation type="journal article" date="2014" name="PLoS ONE">
        <title>How to Kill the Honey Bee Larva: Genomic Potential and Virulence Mechanisms of Paenibacillus larvae.</title>
        <authorList>
            <person name="Djukic M."/>
            <person name="Brzuszkiewicz E."/>
            <person name="Funfhaus A."/>
            <person name="Voss J."/>
            <person name="Gollnow K."/>
            <person name="Poppinga L."/>
            <person name="Liesegang H."/>
            <person name="Garcia-Gonzalez E."/>
            <person name="Genersch E."/>
            <person name="Daniel R."/>
        </authorList>
    </citation>
    <scope>NUCLEOTIDE SEQUENCE [LARGE SCALE GENOMIC DNA]</scope>
    <source>
        <strain evidence="2 3">DSM 25430</strain>
    </source>
</reference>
<dbReference type="PANTHER" id="PTHR43031:SF17">
    <property type="entry name" value="SULFURTRANSFERASE YTWF-RELATED"/>
    <property type="match status" value="1"/>
</dbReference>
<dbReference type="SUPFAM" id="SSF52821">
    <property type="entry name" value="Rhodanese/Cell cycle control phosphatase"/>
    <property type="match status" value="1"/>
</dbReference>
<evidence type="ECO:0000259" key="1">
    <source>
        <dbReference type="PROSITE" id="PS50206"/>
    </source>
</evidence>
<dbReference type="InterPro" id="IPR050229">
    <property type="entry name" value="GlpE_sulfurtransferase"/>
</dbReference>
<protein>
    <submittedName>
        <fullName evidence="2">Rhodanese-related sulfur transferase-like protein</fullName>
    </submittedName>
</protein>
<dbReference type="Pfam" id="PF00581">
    <property type="entry name" value="Rhodanese"/>
    <property type="match status" value="1"/>
</dbReference>
<dbReference type="KEGG" id="plv:ERIC2_c13230"/>
<dbReference type="SMART" id="SM00450">
    <property type="entry name" value="RHOD"/>
    <property type="match status" value="1"/>
</dbReference>
<feature type="domain" description="Rhodanese" evidence="1">
    <location>
        <begin position="44"/>
        <end position="127"/>
    </location>
</feature>
<dbReference type="PROSITE" id="PS50206">
    <property type="entry name" value="RHODANESE_3"/>
    <property type="match status" value="1"/>
</dbReference>
<evidence type="ECO:0000313" key="3">
    <source>
        <dbReference type="Proteomes" id="UP000029431"/>
    </source>
</evidence>
<dbReference type="InterPro" id="IPR001763">
    <property type="entry name" value="Rhodanese-like_dom"/>
</dbReference>